<dbReference type="Gene3D" id="1.20.120.830">
    <property type="entry name" value="Serine-rich domain"/>
    <property type="match status" value="1"/>
</dbReference>
<dbReference type="Gene3D" id="1.20.120.230">
    <property type="entry name" value="Alpha-catenin/vinculin-like"/>
    <property type="match status" value="1"/>
</dbReference>
<dbReference type="SUPFAM" id="SSF81995">
    <property type="entry name" value="beta-sandwich domain of Sec23/24"/>
    <property type="match status" value="1"/>
</dbReference>
<dbReference type="VEuPathDB" id="VectorBase:GBRI040090"/>
<dbReference type="InterPro" id="IPR038319">
    <property type="entry name" value="Serine_rich_sf"/>
</dbReference>
<keyword evidence="8" id="KW-0965">Cell junction</keyword>
<dbReference type="AlphaFoldDB" id="A0A1A9X0X1"/>
<dbReference type="STRING" id="37001.A0A1A9X0X1"/>
<evidence type="ECO:0000256" key="2">
    <source>
        <dbReference type="ARBA" id="ARBA00004496"/>
    </source>
</evidence>
<keyword evidence="13" id="KW-1185">Reference proteome</keyword>
<accession>A0A1A9X0X1</accession>
<sequence length="748" mass="82449">GLCPGNRLRILNSYDSGCFSPSPASSPCPSLAASTATLNSSICSADIYENSSIISSSGSSANGSGNGCISASQTQLNTTTAGNAVTANNLHQHQQQQQQQQQRQGIRRSWHVSPNKVITPQRHGDVYVYHTAAPIITHPTTNTNTITATNLLESYPSHQQIYQNLPTTKFINHEFENYDIPKPAIPVNYDLPKHLNRTIMAHLTTSTPTSTTAAAVNTMMKTCATVIQEENYDIPRPLAGSILQHQHTLTPSSSNSSLLTSDSLSLSFSSSNRSSLANMPDYDIPRRNPLPVRTVLQQQQQQQQQQQLQQQQQMQHQSQQRPNSRTSMNGNCLSYDFPLPISNTSLEKTGTQALLITKELPLELSSALETLAKLQSETTTAITRLLSFVSPDWRTHDKLEPVLMEVKLAVVRLRTALHDLTEFGEGALGNAARSEDRTLAQKLRPIIRALRDANKLVQDSCESLETKGGWLLENLTWNEDKNGCKPPDSLDQLVACAQTLTEDVRSTTSFIQGNASLLFKRHLPELAEEGPLQNANENGEEQNTTEWLEDYDYVSFESKDAAAKKNSALREAIPENLKNKFDNVLKAAENTVITVSNTLPTTPNGKKSCSELTDKDKMLVRYYAVQISTHMGNLRQAIDSFLETVEKNQPPKFFIAYGKFVVVSAHNLVTIGDIVHRNVSKTGLKEKILRCTDALSEALKICVLKSKQAAAHFPSVTAVQEMVDSVVDISHLASDLKTVMLHAVQLTI</sequence>
<evidence type="ECO:0000259" key="11">
    <source>
        <dbReference type="Pfam" id="PF12026"/>
    </source>
</evidence>
<evidence type="ECO:0000256" key="7">
    <source>
        <dbReference type="ARBA" id="ARBA00022889"/>
    </source>
</evidence>
<feature type="domain" description="Serine rich protein interaction" evidence="10">
    <location>
        <begin position="362"/>
        <end position="521"/>
    </location>
</feature>
<dbReference type="GO" id="GO:0016477">
    <property type="term" value="P:cell migration"/>
    <property type="evidence" value="ECO:0007669"/>
    <property type="project" value="TreeGrafter"/>
</dbReference>
<protein>
    <recommendedName>
        <fullName evidence="14">Breast cancer anti-estrogen resistance protein 1</fullName>
    </recommendedName>
</protein>
<dbReference type="CDD" id="cd11564">
    <property type="entry name" value="FAT-like_CAS_C"/>
    <property type="match status" value="1"/>
</dbReference>
<dbReference type="GO" id="GO:0007169">
    <property type="term" value="P:cell surface receptor protein tyrosine kinase signaling pathway"/>
    <property type="evidence" value="ECO:0007669"/>
    <property type="project" value="TreeGrafter"/>
</dbReference>
<evidence type="ECO:0000256" key="1">
    <source>
        <dbReference type="ARBA" id="ARBA00004246"/>
    </source>
</evidence>
<evidence type="ECO:0000256" key="5">
    <source>
        <dbReference type="ARBA" id="ARBA00022490"/>
    </source>
</evidence>
<dbReference type="Proteomes" id="UP000091820">
    <property type="component" value="Unassembled WGS sequence"/>
</dbReference>
<dbReference type="InterPro" id="IPR037362">
    <property type="entry name" value="CAS_fam"/>
</dbReference>
<feature type="compositionally biased region" description="Polar residues" evidence="9">
    <location>
        <begin position="321"/>
        <end position="331"/>
    </location>
</feature>
<evidence type="ECO:0000256" key="6">
    <source>
        <dbReference type="ARBA" id="ARBA00022553"/>
    </source>
</evidence>
<feature type="region of interest" description="Disordered" evidence="9">
    <location>
        <begin position="294"/>
        <end position="331"/>
    </location>
</feature>
<organism evidence="12 13">
    <name type="scientific">Glossina brevipalpis</name>
    <dbReference type="NCBI Taxonomy" id="37001"/>
    <lineage>
        <taxon>Eukaryota</taxon>
        <taxon>Metazoa</taxon>
        <taxon>Ecdysozoa</taxon>
        <taxon>Arthropoda</taxon>
        <taxon>Hexapoda</taxon>
        <taxon>Insecta</taxon>
        <taxon>Pterygota</taxon>
        <taxon>Neoptera</taxon>
        <taxon>Endopterygota</taxon>
        <taxon>Diptera</taxon>
        <taxon>Brachycera</taxon>
        <taxon>Muscomorpha</taxon>
        <taxon>Hippoboscoidea</taxon>
        <taxon>Glossinidae</taxon>
        <taxon>Glossina</taxon>
    </lineage>
</organism>
<keyword evidence="4" id="KW-0728">SH3 domain</keyword>
<comment type="subcellular location">
    <subcellularLocation>
        <location evidence="1">Cell junction</location>
        <location evidence="1">Focal adhesion</location>
    </subcellularLocation>
    <subcellularLocation>
        <location evidence="2">Cytoplasm</location>
    </subcellularLocation>
</comment>
<dbReference type="PANTHER" id="PTHR10654">
    <property type="entry name" value="CAS SCAFFOLDING PROTEIN"/>
    <property type="match status" value="1"/>
</dbReference>
<evidence type="ECO:0000313" key="12">
    <source>
        <dbReference type="EnsemblMetazoa" id="GBRI040090-PA"/>
    </source>
</evidence>
<dbReference type="Pfam" id="PF12026">
    <property type="entry name" value="CAS_C"/>
    <property type="match status" value="1"/>
</dbReference>
<dbReference type="Pfam" id="PF08824">
    <property type="entry name" value="Serine_rich"/>
    <property type="match status" value="1"/>
</dbReference>
<feature type="region of interest" description="Disordered" evidence="9">
    <location>
        <begin position="269"/>
        <end position="288"/>
    </location>
</feature>
<dbReference type="GO" id="GO:0007155">
    <property type="term" value="P:cell adhesion"/>
    <property type="evidence" value="ECO:0007669"/>
    <property type="project" value="UniProtKB-KW"/>
</dbReference>
<evidence type="ECO:0000256" key="3">
    <source>
        <dbReference type="ARBA" id="ARBA00007848"/>
    </source>
</evidence>
<keyword evidence="5" id="KW-0963">Cytoplasm</keyword>
<keyword evidence="6" id="KW-0597">Phosphoprotein</keyword>
<reference evidence="12" key="2">
    <citation type="submission" date="2020-05" db="UniProtKB">
        <authorList>
            <consortium name="EnsemblMetazoa"/>
        </authorList>
    </citation>
    <scope>IDENTIFICATION</scope>
    <source>
        <strain evidence="12">IAEA</strain>
    </source>
</reference>
<dbReference type="GO" id="GO:0005925">
    <property type="term" value="C:focal adhesion"/>
    <property type="evidence" value="ECO:0007669"/>
    <property type="project" value="UniProtKB-SubCell"/>
</dbReference>
<evidence type="ECO:0000256" key="9">
    <source>
        <dbReference type="SAM" id="MobiDB-lite"/>
    </source>
</evidence>
<feature type="domain" description="CAS family C-terminal" evidence="11">
    <location>
        <begin position="541"/>
        <end position="740"/>
    </location>
</feature>
<evidence type="ECO:0000313" key="13">
    <source>
        <dbReference type="Proteomes" id="UP000091820"/>
    </source>
</evidence>
<dbReference type="CDD" id="cd11549">
    <property type="entry name" value="Serine_rich_CAS"/>
    <property type="match status" value="1"/>
</dbReference>
<dbReference type="InterPro" id="IPR021901">
    <property type="entry name" value="CAS_C"/>
</dbReference>
<dbReference type="FunFam" id="1.20.120.830:FF:000001">
    <property type="entry name" value="BCAR1 scaffold protein, Cas family member"/>
    <property type="match status" value="1"/>
</dbReference>
<dbReference type="EnsemblMetazoa" id="GBRI040090-RA">
    <property type="protein sequence ID" value="GBRI040090-PA"/>
    <property type="gene ID" value="GBRI040090"/>
</dbReference>
<reference evidence="13" key="1">
    <citation type="submission" date="2014-03" db="EMBL/GenBank/DDBJ databases">
        <authorList>
            <person name="Aksoy S."/>
            <person name="Warren W."/>
            <person name="Wilson R.K."/>
        </authorList>
    </citation>
    <scope>NUCLEOTIDE SEQUENCE [LARGE SCALE GENOMIC DNA]</scope>
    <source>
        <strain evidence="13">IAEA</strain>
    </source>
</reference>
<dbReference type="GO" id="GO:0005886">
    <property type="term" value="C:plasma membrane"/>
    <property type="evidence" value="ECO:0007669"/>
    <property type="project" value="TreeGrafter"/>
</dbReference>
<dbReference type="FunFam" id="1.20.120.230:FF:000001">
    <property type="entry name" value="Breast cancer anti-estrogen resistance 1"/>
    <property type="match status" value="1"/>
</dbReference>
<evidence type="ECO:0008006" key="14">
    <source>
        <dbReference type="Google" id="ProtNLM"/>
    </source>
</evidence>
<dbReference type="InterPro" id="IPR014928">
    <property type="entry name" value="Serine_rich_dom"/>
</dbReference>
<dbReference type="PANTHER" id="PTHR10654:SF18">
    <property type="entry name" value="IP17195P"/>
    <property type="match status" value="1"/>
</dbReference>
<keyword evidence="7" id="KW-0130">Cell adhesion</keyword>
<name>A0A1A9X0X1_9MUSC</name>
<dbReference type="GO" id="GO:0005737">
    <property type="term" value="C:cytoplasm"/>
    <property type="evidence" value="ECO:0007669"/>
    <property type="project" value="UniProtKB-SubCell"/>
</dbReference>
<feature type="compositionally biased region" description="Low complexity" evidence="9">
    <location>
        <begin position="297"/>
        <end position="320"/>
    </location>
</feature>
<evidence type="ECO:0000256" key="8">
    <source>
        <dbReference type="ARBA" id="ARBA00022949"/>
    </source>
</evidence>
<comment type="similarity">
    <text evidence="3">Belongs to the CAS family.</text>
</comment>
<evidence type="ECO:0000256" key="4">
    <source>
        <dbReference type="ARBA" id="ARBA00022443"/>
    </source>
</evidence>
<proteinExistence type="inferred from homology"/>
<evidence type="ECO:0000259" key="10">
    <source>
        <dbReference type="Pfam" id="PF08824"/>
    </source>
</evidence>